<reference evidence="3" key="1">
    <citation type="submission" date="2022-11" db="UniProtKB">
        <authorList>
            <consortium name="WormBaseParasite"/>
        </authorList>
    </citation>
    <scope>IDENTIFICATION</scope>
</reference>
<sequence length="213" mass="24290">MCSSHLLPAGVSSAEIERSDSSSETDIMDIEQELALIVTAREAMAGFNVFQSYVEQSFKDPDMGRTLVDEVERPDVAALRLKDVLNYDTKQALSFFVGFEILKNEKPCDICGAAMLTEKRKERVDGIQVFQFTLLTSLKSIRFGTFFARSQLPLETWLLIFYMWANDYSNKQIVKETGLPAPTMCDWLNFCREVCQNYCHNQRMLGEMDGMSK</sequence>
<accession>A0A915CM33</accession>
<dbReference type="AlphaFoldDB" id="A0A915CM33"/>
<evidence type="ECO:0000313" key="3">
    <source>
        <dbReference type="WBParaSite" id="jg10424"/>
    </source>
</evidence>
<name>A0A915CM33_9BILA</name>
<dbReference type="Proteomes" id="UP000887574">
    <property type="component" value="Unplaced"/>
</dbReference>
<evidence type="ECO:0000313" key="2">
    <source>
        <dbReference type="Proteomes" id="UP000887574"/>
    </source>
</evidence>
<evidence type="ECO:0000256" key="1">
    <source>
        <dbReference type="SAM" id="MobiDB-lite"/>
    </source>
</evidence>
<proteinExistence type="predicted"/>
<keyword evidence="2" id="KW-1185">Reference proteome</keyword>
<organism evidence="2 3">
    <name type="scientific">Ditylenchus dipsaci</name>
    <dbReference type="NCBI Taxonomy" id="166011"/>
    <lineage>
        <taxon>Eukaryota</taxon>
        <taxon>Metazoa</taxon>
        <taxon>Ecdysozoa</taxon>
        <taxon>Nematoda</taxon>
        <taxon>Chromadorea</taxon>
        <taxon>Rhabditida</taxon>
        <taxon>Tylenchina</taxon>
        <taxon>Tylenchomorpha</taxon>
        <taxon>Sphaerularioidea</taxon>
        <taxon>Anguinidae</taxon>
        <taxon>Anguininae</taxon>
        <taxon>Ditylenchus</taxon>
    </lineage>
</organism>
<protein>
    <submittedName>
        <fullName evidence="3">Transposase</fullName>
    </submittedName>
</protein>
<feature type="region of interest" description="Disordered" evidence="1">
    <location>
        <begin position="1"/>
        <end position="24"/>
    </location>
</feature>
<dbReference type="WBParaSite" id="jg10424">
    <property type="protein sequence ID" value="jg10424"/>
    <property type="gene ID" value="jg10424"/>
</dbReference>